<accession>A0ABW5URY5</accession>
<evidence type="ECO:0000256" key="1">
    <source>
        <dbReference type="SAM" id="MobiDB-lite"/>
    </source>
</evidence>
<feature type="compositionally biased region" description="Basic and acidic residues" evidence="1">
    <location>
        <begin position="66"/>
        <end position="79"/>
    </location>
</feature>
<organism evidence="2 3">
    <name type="scientific">Comamonas terrae</name>
    <dbReference type="NCBI Taxonomy" id="673548"/>
    <lineage>
        <taxon>Bacteria</taxon>
        <taxon>Pseudomonadati</taxon>
        <taxon>Pseudomonadota</taxon>
        <taxon>Betaproteobacteria</taxon>
        <taxon>Burkholderiales</taxon>
        <taxon>Comamonadaceae</taxon>
        <taxon>Comamonas</taxon>
    </lineage>
</organism>
<reference evidence="3" key="1">
    <citation type="journal article" date="2019" name="Int. J. Syst. Evol. Microbiol.">
        <title>The Global Catalogue of Microorganisms (GCM) 10K type strain sequencing project: providing services to taxonomists for standard genome sequencing and annotation.</title>
        <authorList>
            <consortium name="The Broad Institute Genomics Platform"/>
            <consortium name="The Broad Institute Genome Sequencing Center for Infectious Disease"/>
            <person name="Wu L."/>
            <person name="Ma J."/>
        </authorList>
    </citation>
    <scope>NUCLEOTIDE SEQUENCE [LARGE SCALE GENOMIC DNA]</scope>
    <source>
        <strain evidence="3">TISTR 1906</strain>
    </source>
</reference>
<protein>
    <recommendedName>
        <fullName evidence="4">DUF2514 family protein</fullName>
    </recommendedName>
</protein>
<feature type="compositionally biased region" description="Basic and acidic residues" evidence="1">
    <location>
        <begin position="87"/>
        <end position="97"/>
    </location>
</feature>
<proteinExistence type="predicted"/>
<sequence>MMGPKVLPAMGLALLASLAGNVMLARAYLGQRDAAAAAAERVTSVKGERDGARSLANACSDAVQDLREQAEKRKSEADAARSLAAGRARDHERRADEILATAPAVPGDACASAQHQVDSWLQRRARP</sequence>
<name>A0ABW5URY5_9BURK</name>
<keyword evidence="3" id="KW-1185">Reference proteome</keyword>
<evidence type="ECO:0000313" key="2">
    <source>
        <dbReference type="EMBL" id="MFD2756401.1"/>
    </source>
</evidence>
<dbReference type="EMBL" id="JBHUMV010000011">
    <property type="protein sequence ID" value="MFD2756401.1"/>
    <property type="molecule type" value="Genomic_DNA"/>
</dbReference>
<comment type="caution">
    <text evidence="2">The sequence shown here is derived from an EMBL/GenBank/DDBJ whole genome shotgun (WGS) entry which is preliminary data.</text>
</comment>
<evidence type="ECO:0008006" key="4">
    <source>
        <dbReference type="Google" id="ProtNLM"/>
    </source>
</evidence>
<evidence type="ECO:0000313" key="3">
    <source>
        <dbReference type="Proteomes" id="UP001597463"/>
    </source>
</evidence>
<gene>
    <name evidence="2" type="ORF">ACFSW6_20190</name>
</gene>
<feature type="region of interest" description="Disordered" evidence="1">
    <location>
        <begin position="66"/>
        <end position="127"/>
    </location>
</feature>
<dbReference type="RefSeq" id="WP_245633256.1">
    <property type="nucleotide sequence ID" value="NZ_BCNT01000001.1"/>
</dbReference>
<dbReference type="Proteomes" id="UP001597463">
    <property type="component" value="Unassembled WGS sequence"/>
</dbReference>